<dbReference type="PANTHER" id="PTHR11669">
    <property type="entry name" value="REPLICATION FACTOR C / DNA POLYMERASE III GAMMA-TAU SUBUNIT"/>
    <property type="match status" value="1"/>
</dbReference>
<dbReference type="Gene3D" id="3.40.50.300">
    <property type="entry name" value="P-loop containing nucleotide triphosphate hydrolases"/>
    <property type="match status" value="1"/>
</dbReference>
<protein>
    <submittedName>
        <fullName evidence="1">Uncharacterized protein</fullName>
    </submittedName>
</protein>
<accession>A0A8J2SD56</accession>
<name>A0A8J2SD56_9STRA</name>
<dbReference type="GO" id="GO:0006261">
    <property type="term" value="P:DNA-templated DNA replication"/>
    <property type="evidence" value="ECO:0007669"/>
    <property type="project" value="TreeGrafter"/>
</dbReference>
<dbReference type="AlphaFoldDB" id="A0A8J2SD56"/>
<dbReference type="EMBL" id="CAKKNE010000002">
    <property type="protein sequence ID" value="CAH0369463.1"/>
    <property type="molecule type" value="Genomic_DNA"/>
</dbReference>
<dbReference type="OrthoDB" id="75427at2759"/>
<sequence>MDWNEGDDFDEEEYADLYADEDEAVELDLQQDIESEAESVDLSRFESSAEKNVFSRRNRIWIRRAVSKPRRHRKSDEKGDWSESAFPDALDDFRDQDRNAEAFEALRSSARDKEVRNFLVVGARGSGKTAACVAYVKDFARPDADPKAEGARRRAKKLAKLKMKDGKLPLLRLTQDDVRNAAEFESAFAKFVRMADRDCGEKCTKFVILDGLDQLLGKEQQLIYKILKESHKKVGFLLTGSSERRILDKFKKKCELLHMKSLDPRDALDVFLGVAQDKKVGFDRPGACMLYRDKRCADMSLGLALRMLQRCFVKWDFVSEMNVTKEFCPEAFIAPKTIQAGAAMGVPAPRCPICTLPMPCAHCDEQELASQGLERREELPRYENALACPCFVKYGYCRVFNEFGHCSLDHPRDRHDVIKPPLKCPQCTMVWPCRHCNFTRARDELLETVKRAQRWFSRYNKDKVLLRRAADRYKEKLDEGAELEEIDFELMDDEADAVAAAAEDAQEFYDTELCVVEEEYRAFTDCIYSLHRVVGDKINSFLPVISKEVAAKKTIHSDAMLRMQLEYLCYIDQDPPKPTTPKTTIRLSRTARAIRSFSPSRQGTPGAPVVSWD</sequence>
<dbReference type="InterPro" id="IPR050238">
    <property type="entry name" value="DNA_Rep/Repair_Clamp_Loader"/>
</dbReference>
<keyword evidence="2" id="KW-1185">Reference proteome</keyword>
<dbReference type="InterPro" id="IPR027417">
    <property type="entry name" value="P-loop_NTPase"/>
</dbReference>
<dbReference type="SUPFAM" id="SSF52540">
    <property type="entry name" value="P-loop containing nucleoside triphosphate hydrolases"/>
    <property type="match status" value="1"/>
</dbReference>
<evidence type="ECO:0000313" key="2">
    <source>
        <dbReference type="Proteomes" id="UP000789595"/>
    </source>
</evidence>
<comment type="caution">
    <text evidence="1">The sequence shown here is derived from an EMBL/GenBank/DDBJ whole genome shotgun (WGS) entry which is preliminary data.</text>
</comment>
<evidence type="ECO:0000313" key="1">
    <source>
        <dbReference type="EMBL" id="CAH0369463.1"/>
    </source>
</evidence>
<dbReference type="Proteomes" id="UP000789595">
    <property type="component" value="Unassembled WGS sequence"/>
</dbReference>
<reference evidence="1" key="1">
    <citation type="submission" date="2021-11" db="EMBL/GenBank/DDBJ databases">
        <authorList>
            <consortium name="Genoscope - CEA"/>
            <person name="William W."/>
        </authorList>
    </citation>
    <scope>NUCLEOTIDE SEQUENCE</scope>
</reference>
<proteinExistence type="predicted"/>
<dbReference type="PANTHER" id="PTHR11669:SF0">
    <property type="entry name" value="PROTEIN STICHEL-LIKE 2"/>
    <property type="match status" value="1"/>
</dbReference>
<organism evidence="1 2">
    <name type="scientific">Pelagomonas calceolata</name>
    <dbReference type="NCBI Taxonomy" id="35677"/>
    <lineage>
        <taxon>Eukaryota</taxon>
        <taxon>Sar</taxon>
        <taxon>Stramenopiles</taxon>
        <taxon>Ochrophyta</taxon>
        <taxon>Pelagophyceae</taxon>
        <taxon>Pelagomonadales</taxon>
        <taxon>Pelagomonadaceae</taxon>
        <taxon>Pelagomonas</taxon>
    </lineage>
</organism>
<gene>
    <name evidence="1" type="ORF">PECAL_2P25860</name>
</gene>